<organism evidence="1 2">
    <name type="scientific">Paxillus rubicundulus Ve08.2h10</name>
    <dbReference type="NCBI Taxonomy" id="930991"/>
    <lineage>
        <taxon>Eukaryota</taxon>
        <taxon>Fungi</taxon>
        <taxon>Dikarya</taxon>
        <taxon>Basidiomycota</taxon>
        <taxon>Agaricomycotina</taxon>
        <taxon>Agaricomycetes</taxon>
        <taxon>Agaricomycetidae</taxon>
        <taxon>Boletales</taxon>
        <taxon>Paxilineae</taxon>
        <taxon>Paxillaceae</taxon>
        <taxon>Paxillus</taxon>
    </lineage>
</organism>
<dbReference type="Proteomes" id="UP000054538">
    <property type="component" value="Unassembled WGS sequence"/>
</dbReference>
<proteinExistence type="predicted"/>
<accession>A0A0D0D5R3</accession>
<dbReference type="AlphaFoldDB" id="A0A0D0D5R3"/>
<dbReference type="InParanoid" id="A0A0D0D5R3"/>
<name>A0A0D0D5R3_9AGAM</name>
<gene>
    <name evidence="1" type="ORF">PAXRUDRAFT_597949</name>
</gene>
<dbReference type="HOGENOM" id="CLU_2121834_0_0_1"/>
<keyword evidence="2" id="KW-1185">Reference proteome</keyword>
<reference evidence="1 2" key="1">
    <citation type="submission" date="2014-04" db="EMBL/GenBank/DDBJ databases">
        <authorList>
            <consortium name="DOE Joint Genome Institute"/>
            <person name="Kuo A."/>
            <person name="Kohler A."/>
            <person name="Jargeat P."/>
            <person name="Nagy L.G."/>
            <person name="Floudas D."/>
            <person name="Copeland A."/>
            <person name="Barry K.W."/>
            <person name="Cichocki N."/>
            <person name="Veneault-Fourrey C."/>
            <person name="LaButti K."/>
            <person name="Lindquist E.A."/>
            <person name="Lipzen A."/>
            <person name="Lundell T."/>
            <person name="Morin E."/>
            <person name="Murat C."/>
            <person name="Sun H."/>
            <person name="Tunlid A."/>
            <person name="Henrissat B."/>
            <person name="Grigoriev I.V."/>
            <person name="Hibbett D.S."/>
            <person name="Martin F."/>
            <person name="Nordberg H.P."/>
            <person name="Cantor M.N."/>
            <person name="Hua S.X."/>
        </authorList>
    </citation>
    <scope>NUCLEOTIDE SEQUENCE [LARGE SCALE GENOMIC DNA]</scope>
    <source>
        <strain evidence="1 2">Ve08.2h10</strain>
    </source>
</reference>
<dbReference type="EMBL" id="KN825321">
    <property type="protein sequence ID" value="KIK92047.1"/>
    <property type="molecule type" value="Genomic_DNA"/>
</dbReference>
<evidence type="ECO:0000313" key="1">
    <source>
        <dbReference type="EMBL" id="KIK92047.1"/>
    </source>
</evidence>
<reference evidence="2" key="2">
    <citation type="submission" date="2015-01" db="EMBL/GenBank/DDBJ databases">
        <title>Evolutionary Origins and Diversification of the Mycorrhizal Mutualists.</title>
        <authorList>
            <consortium name="DOE Joint Genome Institute"/>
            <consortium name="Mycorrhizal Genomics Consortium"/>
            <person name="Kohler A."/>
            <person name="Kuo A."/>
            <person name="Nagy L.G."/>
            <person name="Floudas D."/>
            <person name="Copeland A."/>
            <person name="Barry K.W."/>
            <person name="Cichocki N."/>
            <person name="Veneault-Fourrey C."/>
            <person name="LaButti K."/>
            <person name="Lindquist E.A."/>
            <person name="Lipzen A."/>
            <person name="Lundell T."/>
            <person name="Morin E."/>
            <person name="Murat C."/>
            <person name="Riley R."/>
            <person name="Ohm R."/>
            <person name="Sun H."/>
            <person name="Tunlid A."/>
            <person name="Henrissat B."/>
            <person name="Grigoriev I.V."/>
            <person name="Hibbett D.S."/>
            <person name="Martin F."/>
        </authorList>
    </citation>
    <scope>NUCLEOTIDE SEQUENCE [LARGE SCALE GENOMIC DNA]</scope>
    <source>
        <strain evidence="2">Ve08.2h10</strain>
    </source>
</reference>
<sequence length="114" mass="13131">MPRFFSVWFVGLLKFNFRACTVIYYGVTCRPNYLMGDITMNQWSTMVQMSACFHLSHLVLPEGEVTSQANPRCTVPRLPIRAIQCHAVSSMTPWIHLGLYRSTFQIDEIDQKAI</sequence>
<protein>
    <submittedName>
        <fullName evidence="1">Uncharacterized protein</fullName>
    </submittedName>
</protein>
<evidence type="ECO:0000313" key="2">
    <source>
        <dbReference type="Proteomes" id="UP000054538"/>
    </source>
</evidence>